<dbReference type="STRING" id="276.THFILI_00285"/>
<keyword evidence="3" id="KW-1185">Reference proteome</keyword>
<proteinExistence type="predicted"/>
<evidence type="ECO:0000313" key="3">
    <source>
        <dbReference type="Proteomes" id="UP000030364"/>
    </source>
</evidence>
<protein>
    <recommendedName>
        <fullName evidence="4">Replication initiation factor</fullName>
    </recommendedName>
</protein>
<evidence type="ECO:0008006" key="4">
    <source>
        <dbReference type="Google" id="ProtNLM"/>
    </source>
</evidence>
<dbReference type="OrthoDB" id="5396022at2"/>
<dbReference type="AlphaFoldDB" id="A0A0A2WST7"/>
<gene>
    <name evidence="2" type="ORF">THFILI_00285</name>
</gene>
<evidence type="ECO:0000256" key="1">
    <source>
        <dbReference type="SAM" id="MobiDB-lite"/>
    </source>
</evidence>
<evidence type="ECO:0000313" key="2">
    <source>
        <dbReference type="EMBL" id="KGQ21380.2"/>
    </source>
</evidence>
<dbReference type="RefSeq" id="WP_045245780.1">
    <property type="nucleotide sequence ID" value="NZ_JPSL02000029.1"/>
</dbReference>
<name>A0A0A2WST7_THEFI</name>
<sequence length="457" mass="51069">MSSSTGFRLLGFGIDTLTLNFYWPDGAYRLPEGLPEILDGLREAYLASRSDDDALFWGIDAYLPIPNPSQRFFDSEEYRLFEVAQVHSVRHYRWGLNLGGLVLVRLSDPRKEPVTRSDFPAVRIELTGSYMMYARRRADEVVSWLMEALTNLVGTPPARVQVSRVDLFADVEAPLDYFRLADVERFTSRARSRSAYLTEEAAGLRKEAPAPEEGGLMSNTPPATRLRVPPAWEEAPMTASVHLRGPRWSGFVFGRSPLMARVYSKSVEAATKPVTRALLKAYEDEHGPIAGEVVRVEFQLGTEALGEMLVDGDGVPLKDWTDFRSALSSVWDYLTGSWLVFREAGGAARMRDNAPDAFWLVVQSAFRDNSGAGGKVVRYEWLPRVDVRQLAKQALGSLMTALVAVGARADFSRVWGNIFEVLGFDWKEGRDAYADARLRKHARFGLLTPEMQFGGVA</sequence>
<organism evidence="2 3">
    <name type="scientific">Thermus filiformis</name>
    <dbReference type="NCBI Taxonomy" id="276"/>
    <lineage>
        <taxon>Bacteria</taxon>
        <taxon>Thermotogati</taxon>
        <taxon>Deinococcota</taxon>
        <taxon>Deinococci</taxon>
        <taxon>Thermales</taxon>
        <taxon>Thermaceae</taxon>
        <taxon>Thermus</taxon>
    </lineage>
</organism>
<dbReference type="EMBL" id="JPSL02000029">
    <property type="protein sequence ID" value="KGQ21380.2"/>
    <property type="molecule type" value="Genomic_DNA"/>
</dbReference>
<dbReference type="Proteomes" id="UP000030364">
    <property type="component" value="Unassembled WGS sequence"/>
</dbReference>
<reference evidence="2 3" key="1">
    <citation type="journal article" date="2015" name="Genome Announc.">
        <title>Draft Genome Sequence of the Thermophile Thermus filiformis ATCC 43280, Producer of Carotenoid-(Di)glucoside-Branched Fatty Acid (Di)esters and Source of Hyperthermostable Enzymes of Biotechnological Interest.</title>
        <authorList>
            <person name="Mandelli F."/>
            <person name="Oliveira Ramires B."/>
            <person name="Couger M.B."/>
            <person name="Paixao D.A."/>
            <person name="Camilo C.M."/>
            <person name="Polikarpov I."/>
            <person name="Prade R."/>
            <person name="Riano-Pachon D.M."/>
            <person name="Squina F.M."/>
        </authorList>
    </citation>
    <scope>NUCLEOTIDE SEQUENCE [LARGE SCALE GENOMIC DNA]</scope>
    <source>
        <strain evidence="2 3">ATCC 43280</strain>
    </source>
</reference>
<accession>A0A0A2WST7</accession>
<comment type="caution">
    <text evidence="2">The sequence shown here is derived from an EMBL/GenBank/DDBJ whole genome shotgun (WGS) entry which is preliminary data.</text>
</comment>
<feature type="region of interest" description="Disordered" evidence="1">
    <location>
        <begin position="200"/>
        <end position="222"/>
    </location>
</feature>